<keyword evidence="9" id="KW-1185">Reference proteome</keyword>
<evidence type="ECO:0000259" key="4">
    <source>
        <dbReference type="Pfam" id="PF25876"/>
    </source>
</evidence>
<evidence type="ECO:0000313" key="8">
    <source>
        <dbReference type="EMBL" id="TKI05499.1"/>
    </source>
</evidence>
<dbReference type="EMBL" id="SZPQ01000019">
    <property type="protein sequence ID" value="TKI05499.1"/>
    <property type="molecule type" value="Genomic_DNA"/>
</dbReference>
<dbReference type="PANTHER" id="PTHR30158:SF3">
    <property type="entry name" value="MULTIDRUG EFFLUX PUMP SUBUNIT ACRA-RELATED"/>
    <property type="match status" value="1"/>
</dbReference>
<proteinExistence type="inferred from homology"/>
<feature type="domain" description="Multidrug resistance protein MdtA-like C-terminal permuted SH3" evidence="7">
    <location>
        <begin position="298"/>
        <end position="358"/>
    </location>
</feature>
<dbReference type="InterPro" id="IPR058626">
    <property type="entry name" value="MdtA-like_b-barrel"/>
</dbReference>
<evidence type="ECO:0000256" key="3">
    <source>
        <dbReference type="SAM" id="MobiDB-lite"/>
    </source>
</evidence>
<comment type="similarity">
    <text evidence="2">Belongs to the membrane fusion protein (MFP) (TC 8.A.1) family.</text>
</comment>
<feature type="region of interest" description="Disordered" evidence="3">
    <location>
        <begin position="367"/>
        <end position="388"/>
    </location>
</feature>
<comment type="caution">
    <text evidence="8">The sequence shown here is derived from an EMBL/GenBank/DDBJ whole genome shotgun (WGS) entry which is preliminary data.</text>
</comment>
<dbReference type="Pfam" id="PF25967">
    <property type="entry name" value="RND-MFP_C"/>
    <property type="match status" value="1"/>
</dbReference>
<dbReference type="Gene3D" id="1.10.287.470">
    <property type="entry name" value="Helix hairpin bin"/>
    <property type="match status" value="1"/>
</dbReference>
<evidence type="ECO:0000259" key="5">
    <source>
        <dbReference type="Pfam" id="PF25917"/>
    </source>
</evidence>
<evidence type="ECO:0000259" key="7">
    <source>
        <dbReference type="Pfam" id="PF25967"/>
    </source>
</evidence>
<evidence type="ECO:0000259" key="6">
    <source>
        <dbReference type="Pfam" id="PF25944"/>
    </source>
</evidence>
<name>A0ABY2SJ61_9HYPH</name>
<protein>
    <submittedName>
        <fullName evidence="8">Efflux RND transporter periplasmic adaptor subunit</fullName>
    </submittedName>
</protein>
<dbReference type="Gene3D" id="2.40.30.170">
    <property type="match status" value="1"/>
</dbReference>
<accession>A0ABY2SJ61</accession>
<comment type="subcellular location">
    <subcellularLocation>
        <location evidence="1">Cell envelope</location>
    </subcellularLocation>
</comment>
<feature type="domain" description="Multidrug resistance protein MdtA-like alpha-helical hairpin" evidence="4">
    <location>
        <begin position="99"/>
        <end position="168"/>
    </location>
</feature>
<evidence type="ECO:0000256" key="1">
    <source>
        <dbReference type="ARBA" id="ARBA00004196"/>
    </source>
</evidence>
<dbReference type="Pfam" id="PF25876">
    <property type="entry name" value="HH_MFP_RND"/>
    <property type="match status" value="1"/>
</dbReference>
<dbReference type="Pfam" id="PF25917">
    <property type="entry name" value="BSH_RND"/>
    <property type="match status" value="1"/>
</dbReference>
<dbReference type="RefSeq" id="WP_136990788.1">
    <property type="nucleotide sequence ID" value="NZ_SZPQ01000019.1"/>
</dbReference>
<dbReference type="Proteomes" id="UP000305202">
    <property type="component" value="Unassembled WGS sequence"/>
</dbReference>
<dbReference type="InterPro" id="IPR058624">
    <property type="entry name" value="MdtA-like_HH"/>
</dbReference>
<dbReference type="InterPro" id="IPR006143">
    <property type="entry name" value="RND_pump_MFP"/>
</dbReference>
<dbReference type="PANTHER" id="PTHR30158">
    <property type="entry name" value="ACRA/E-RELATED COMPONENT OF DRUG EFFLUX TRANSPORTER"/>
    <property type="match status" value="1"/>
</dbReference>
<feature type="domain" description="Multidrug resistance protein MdtA-like beta-barrel" evidence="6">
    <location>
        <begin position="241"/>
        <end position="291"/>
    </location>
</feature>
<dbReference type="Gene3D" id="2.40.420.20">
    <property type="match status" value="1"/>
</dbReference>
<sequence>MQLFNRITPGRYSLLILLSFYVVFNVRAEPLPAVTVAVIEKRLPPHSLYYLGRVEAIKAVDIITRTEGFIAKQDFNDGQMVKAGDILFEIDPALHQAAVAQAEAQLDSARVAARHAQLNLTRLQRLGDQRSVSRADVDAAQAQRDGADAAQAQAQANLRIQQLQLGYTRIAAPFAGRIGHSHFSIGSLVNPASGSLVHLVQLDPIRVAIAINERDYLEAAGRPHVDADNLADSGYTPRLQLADGRQYAESGVFESVDNRIDGRTGTVTVRARFPNPRHLLLPGGVVNVSLTSEHVTPVVLAPIAALQQNRQGFFVLLVDKRDQVEVRPVKLGGQFDQEYEITQGLAAGDRVIIEGLQRVRPGMAVNPVPAVPEGPDVDNPAAVPAIQE</sequence>
<dbReference type="Gene3D" id="2.40.50.100">
    <property type="match status" value="1"/>
</dbReference>
<dbReference type="InterPro" id="IPR058627">
    <property type="entry name" value="MdtA-like_C"/>
</dbReference>
<dbReference type="Pfam" id="PF25944">
    <property type="entry name" value="Beta-barrel_RND"/>
    <property type="match status" value="1"/>
</dbReference>
<dbReference type="NCBIfam" id="TIGR01730">
    <property type="entry name" value="RND_mfp"/>
    <property type="match status" value="1"/>
</dbReference>
<gene>
    <name evidence="8" type="ORF">FCN80_14090</name>
</gene>
<reference evidence="8 9" key="1">
    <citation type="submission" date="2019-04" db="EMBL/GenBank/DDBJ databases">
        <authorList>
            <person name="Li M."/>
            <person name="Gao C."/>
        </authorList>
    </citation>
    <scope>NUCLEOTIDE SEQUENCE [LARGE SCALE GENOMIC DNA]</scope>
    <source>
        <strain evidence="8 9">BGMRC 2031</strain>
    </source>
</reference>
<dbReference type="SUPFAM" id="SSF111369">
    <property type="entry name" value="HlyD-like secretion proteins"/>
    <property type="match status" value="1"/>
</dbReference>
<organism evidence="8 9">
    <name type="scientific">Martelella alba</name>
    <dbReference type="NCBI Taxonomy" id="2590451"/>
    <lineage>
        <taxon>Bacteria</taxon>
        <taxon>Pseudomonadati</taxon>
        <taxon>Pseudomonadota</taxon>
        <taxon>Alphaproteobacteria</taxon>
        <taxon>Hyphomicrobiales</taxon>
        <taxon>Aurantimonadaceae</taxon>
        <taxon>Martelella</taxon>
    </lineage>
</organism>
<evidence type="ECO:0000256" key="2">
    <source>
        <dbReference type="ARBA" id="ARBA00009477"/>
    </source>
</evidence>
<dbReference type="InterPro" id="IPR058625">
    <property type="entry name" value="MdtA-like_BSH"/>
</dbReference>
<feature type="domain" description="Multidrug resistance protein MdtA-like barrel-sandwich hybrid" evidence="5">
    <location>
        <begin position="59"/>
        <end position="193"/>
    </location>
</feature>
<evidence type="ECO:0000313" key="9">
    <source>
        <dbReference type="Proteomes" id="UP000305202"/>
    </source>
</evidence>